<dbReference type="Gene3D" id="3.40.50.150">
    <property type="entry name" value="Vaccinia Virus protein VP39"/>
    <property type="match status" value="1"/>
</dbReference>
<accession>A0A917BTJ3</accession>
<dbReference type="CDD" id="cd02440">
    <property type="entry name" value="AdoMet_MTases"/>
    <property type="match status" value="1"/>
</dbReference>
<dbReference type="EMBL" id="BMCT01000001">
    <property type="protein sequence ID" value="GGF55791.1"/>
    <property type="molecule type" value="Genomic_DNA"/>
</dbReference>
<evidence type="ECO:0000259" key="1">
    <source>
        <dbReference type="Pfam" id="PF13649"/>
    </source>
</evidence>
<dbReference type="SUPFAM" id="SSF53335">
    <property type="entry name" value="S-adenosyl-L-methionine-dependent methyltransferases"/>
    <property type="match status" value="1"/>
</dbReference>
<dbReference type="InterPro" id="IPR041698">
    <property type="entry name" value="Methyltransf_25"/>
</dbReference>
<dbReference type="RefSeq" id="WP_188576663.1">
    <property type="nucleotide sequence ID" value="NZ_BMCT01000001.1"/>
</dbReference>
<dbReference type="AlphaFoldDB" id="A0A917BTJ3"/>
<comment type="caution">
    <text evidence="2">The sequence shown here is derived from an EMBL/GenBank/DDBJ whole genome shotgun (WGS) entry which is preliminary data.</text>
</comment>
<proteinExistence type="predicted"/>
<protein>
    <recommendedName>
        <fullName evidence="1">Methyltransferase domain-containing protein</fullName>
    </recommendedName>
</protein>
<gene>
    <name evidence="2" type="ORF">GCM10007301_14300</name>
</gene>
<sequence length="227" mass="23774">MTRDVRTTFSVIEDQIGPISGKRILDVGCGHGALARALARQGGRVTGVDPQQAAVEAARAAVPEGTFVQAGAESLPYADGAFDAVVILNALHHVPGPLMGAALREAARVSAGPLLVIEPLAEGSFFAAVRLVDDETEIRAQAQDAISEALDAGALTLLRKAEYEDRRSFPSADAFLKKVVEVDPARAGIAEREAESVAAIIAEVSEPAEAGFALLQPHRAHLLQRAS</sequence>
<dbReference type="Pfam" id="PF13649">
    <property type="entry name" value="Methyltransf_25"/>
    <property type="match status" value="1"/>
</dbReference>
<dbReference type="Proteomes" id="UP000606044">
    <property type="component" value="Unassembled WGS sequence"/>
</dbReference>
<dbReference type="PANTHER" id="PTHR43591">
    <property type="entry name" value="METHYLTRANSFERASE"/>
    <property type="match status" value="1"/>
</dbReference>
<organism evidence="2 3">
    <name type="scientific">Azorhizobium oxalatiphilum</name>
    <dbReference type="NCBI Taxonomy" id="980631"/>
    <lineage>
        <taxon>Bacteria</taxon>
        <taxon>Pseudomonadati</taxon>
        <taxon>Pseudomonadota</taxon>
        <taxon>Alphaproteobacteria</taxon>
        <taxon>Hyphomicrobiales</taxon>
        <taxon>Xanthobacteraceae</taxon>
        <taxon>Azorhizobium</taxon>
    </lineage>
</organism>
<keyword evidence="3" id="KW-1185">Reference proteome</keyword>
<reference evidence="2" key="1">
    <citation type="journal article" date="2014" name="Int. J. Syst. Evol. Microbiol.">
        <title>Complete genome sequence of Corynebacterium casei LMG S-19264T (=DSM 44701T), isolated from a smear-ripened cheese.</title>
        <authorList>
            <consortium name="US DOE Joint Genome Institute (JGI-PGF)"/>
            <person name="Walter F."/>
            <person name="Albersmeier A."/>
            <person name="Kalinowski J."/>
            <person name="Ruckert C."/>
        </authorList>
    </citation>
    <scope>NUCLEOTIDE SEQUENCE</scope>
    <source>
        <strain evidence="2">CCM 7897</strain>
    </source>
</reference>
<reference evidence="2" key="2">
    <citation type="submission" date="2020-09" db="EMBL/GenBank/DDBJ databases">
        <authorList>
            <person name="Sun Q."/>
            <person name="Sedlacek I."/>
        </authorList>
    </citation>
    <scope>NUCLEOTIDE SEQUENCE</scope>
    <source>
        <strain evidence="2">CCM 7897</strain>
    </source>
</reference>
<dbReference type="InterPro" id="IPR029063">
    <property type="entry name" value="SAM-dependent_MTases_sf"/>
</dbReference>
<name>A0A917BTJ3_9HYPH</name>
<evidence type="ECO:0000313" key="2">
    <source>
        <dbReference type="EMBL" id="GGF55791.1"/>
    </source>
</evidence>
<evidence type="ECO:0000313" key="3">
    <source>
        <dbReference type="Proteomes" id="UP000606044"/>
    </source>
</evidence>
<feature type="domain" description="Methyltransferase" evidence="1">
    <location>
        <begin position="24"/>
        <end position="109"/>
    </location>
</feature>